<proteinExistence type="predicted"/>
<name>A0A4Z2IBM4_9TELE</name>
<sequence>MDKRGTGYRNAISKVNPPSPSEGLCSSQHGACVCQAERGLRGHVPESSANMRRGQPPPIAHSRFQTRAKLDEPLETRRRSGTGRREITKTIGGFTMTDWHVHWEIPSAICHDWWAGDKKIGSLSRPN</sequence>
<evidence type="ECO:0000313" key="3">
    <source>
        <dbReference type="Proteomes" id="UP000314294"/>
    </source>
</evidence>
<dbReference type="Proteomes" id="UP000314294">
    <property type="component" value="Unassembled WGS sequence"/>
</dbReference>
<feature type="region of interest" description="Disordered" evidence="1">
    <location>
        <begin position="1"/>
        <end position="24"/>
    </location>
</feature>
<keyword evidence="3" id="KW-1185">Reference proteome</keyword>
<dbReference type="EMBL" id="SRLO01000104">
    <property type="protein sequence ID" value="TNN75408.1"/>
    <property type="molecule type" value="Genomic_DNA"/>
</dbReference>
<dbReference type="AlphaFoldDB" id="A0A4Z2IBM4"/>
<organism evidence="2 3">
    <name type="scientific">Liparis tanakae</name>
    <name type="common">Tanaka's snailfish</name>
    <dbReference type="NCBI Taxonomy" id="230148"/>
    <lineage>
        <taxon>Eukaryota</taxon>
        <taxon>Metazoa</taxon>
        <taxon>Chordata</taxon>
        <taxon>Craniata</taxon>
        <taxon>Vertebrata</taxon>
        <taxon>Euteleostomi</taxon>
        <taxon>Actinopterygii</taxon>
        <taxon>Neopterygii</taxon>
        <taxon>Teleostei</taxon>
        <taxon>Neoteleostei</taxon>
        <taxon>Acanthomorphata</taxon>
        <taxon>Eupercaria</taxon>
        <taxon>Perciformes</taxon>
        <taxon>Cottioidei</taxon>
        <taxon>Cottales</taxon>
        <taxon>Liparidae</taxon>
        <taxon>Liparis</taxon>
    </lineage>
</organism>
<evidence type="ECO:0000313" key="2">
    <source>
        <dbReference type="EMBL" id="TNN75408.1"/>
    </source>
</evidence>
<evidence type="ECO:0000256" key="1">
    <source>
        <dbReference type="SAM" id="MobiDB-lite"/>
    </source>
</evidence>
<reference evidence="2 3" key="1">
    <citation type="submission" date="2019-03" db="EMBL/GenBank/DDBJ databases">
        <title>First draft genome of Liparis tanakae, snailfish: a comprehensive survey of snailfish specific genes.</title>
        <authorList>
            <person name="Kim W."/>
            <person name="Song I."/>
            <person name="Jeong J.-H."/>
            <person name="Kim D."/>
            <person name="Kim S."/>
            <person name="Ryu S."/>
            <person name="Song J.Y."/>
            <person name="Lee S.K."/>
        </authorList>
    </citation>
    <scope>NUCLEOTIDE SEQUENCE [LARGE SCALE GENOMIC DNA]</scope>
    <source>
        <tissue evidence="2">Muscle</tissue>
    </source>
</reference>
<accession>A0A4Z2IBM4</accession>
<protein>
    <submittedName>
        <fullName evidence="2">Uncharacterized protein</fullName>
    </submittedName>
</protein>
<comment type="caution">
    <text evidence="2">The sequence shown here is derived from an EMBL/GenBank/DDBJ whole genome shotgun (WGS) entry which is preliminary data.</text>
</comment>
<gene>
    <name evidence="2" type="ORF">EYF80_014455</name>
</gene>